<feature type="compositionally biased region" description="Polar residues" evidence="1">
    <location>
        <begin position="1"/>
        <end position="24"/>
    </location>
</feature>
<evidence type="ECO:0000313" key="2">
    <source>
        <dbReference type="EMBL" id="VDO72786.1"/>
    </source>
</evidence>
<dbReference type="STRING" id="387005.A0A183HU08"/>
<dbReference type="WBParaSite" id="OFLC_0001097001-mRNA-1">
    <property type="protein sequence ID" value="OFLC_0001097001-mRNA-1"/>
    <property type="gene ID" value="OFLC_0001097001"/>
</dbReference>
<dbReference type="AlphaFoldDB" id="A0A183HU08"/>
<proteinExistence type="predicted"/>
<gene>
    <name evidence="2" type="ORF">OFLC_LOCUS10971</name>
</gene>
<evidence type="ECO:0000256" key="1">
    <source>
        <dbReference type="SAM" id="MobiDB-lite"/>
    </source>
</evidence>
<reference evidence="4" key="1">
    <citation type="submission" date="2016-06" db="UniProtKB">
        <authorList>
            <consortium name="WormBaseParasite"/>
        </authorList>
    </citation>
    <scope>IDENTIFICATION</scope>
</reference>
<sequence length="98" mass="10659">MPPTGSLNLSLQVAGNPTVNTTGGNDDERIWPKMKEEKMESVIILPEAHSWGKDFSLPKVASWTQILSEVSANGISNSAPGTILFLGNGVKFYLIFHM</sequence>
<dbReference type="Proteomes" id="UP000267606">
    <property type="component" value="Unassembled WGS sequence"/>
</dbReference>
<dbReference type="EMBL" id="UZAJ01015258">
    <property type="protein sequence ID" value="VDO72786.1"/>
    <property type="molecule type" value="Genomic_DNA"/>
</dbReference>
<evidence type="ECO:0000313" key="3">
    <source>
        <dbReference type="Proteomes" id="UP000267606"/>
    </source>
</evidence>
<keyword evidence="3" id="KW-1185">Reference proteome</keyword>
<organism evidence="4">
    <name type="scientific">Onchocerca flexuosa</name>
    <dbReference type="NCBI Taxonomy" id="387005"/>
    <lineage>
        <taxon>Eukaryota</taxon>
        <taxon>Metazoa</taxon>
        <taxon>Ecdysozoa</taxon>
        <taxon>Nematoda</taxon>
        <taxon>Chromadorea</taxon>
        <taxon>Rhabditida</taxon>
        <taxon>Spirurina</taxon>
        <taxon>Spiruromorpha</taxon>
        <taxon>Filarioidea</taxon>
        <taxon>Onchocercidae</taxon>
        <taxon>Onchocerca</taxon>
    </lineage>
</organism>
<feature type="region of interest" description="Disordered" evidence="1">
    <location>
        <begin position="1"/>
        <end position="29"/>
    </location>
</feature>
<name>A0A183HU08_9BILA</name>
<protein>
    <submittedName>
        <fullName evidence="4">CN hydrolase domain-containing protein</fullName>
    </submittedName>
</protein>
<accession>A0A183HU08</accession>
<evidence type="ECO:0000313" key="4">
    <source>
        <dbReference type="WBParaSite" id="OFLC_0001097001-mRNA-1"/>
    </source>
</evidence>
<reference evidence="2 3" key="2">
    <citation type="submission" date="2018-11" db="EMBL/GenBank/DDBJ databases">
        <authorList>
            <consortium name="Pathogen Informatics"/>
        </authorList>
    </citation>
    <scope>NUCLEOTIDE SEQUENCE [LARGE SCALE GENOMIC DNA]</scope>
</reference>